<reference evidence="1 2" key="1">
    <citation type="journal article" date="2018" name="Sci. Rep.">
        <title>Genomic signatures of local adaptation to the degree of environmental predictability in rotifers.</title>
        <authorList>
            <person name="Franch-Gras L."/>
            <person name="Hahn C."/>
            <person name="Garcia-Roger E.M."/>
            <person name="Carmona M.J."/>
            <person name="Serra M."/>
            <person name="Gomez A."/>
        </authorList>
    </citation>
    <scope>NUCLEOTIDE SEQUENCE [LARGE SCALE GENOMIC DNA]</scope>
    <source>
        <strain evidence="1">HYR1</strain>
    </source>
</reference>
<organism evidence="1 2">
    <name type="scientific">Brachionus plicatilis</name>
    <name type="common">Marine rotifer</name>
    <name type="synonym">Brachionus muelleri</name>
    <dbReference type="NCBI Taxonomy" id="10195"/>
    <lineage>
        <taxon>Eukaryota</taxon>
        <taxon>Metazoa</taxon>
        <taxon>Spiralia</taxon>
        <taxon>Gnathifera</taxon>
        <taxon>Rotifera</taxon>
        <taxon>Eurotatoria</taxon>
        <taxon>Monogononta</taxon>
        <taxon>Pseudotrocha</taxon>
        <taxon>Ploima</taxon>
        <taxon>Brachionidae</taxon>
        <taxon>Brachionus</taxon>
    </lineage>
</organism>
<name>A0A3M7QKD3_BRAPC</name>
<sequence length="95" mass="10896">IHRCRSTELVERDPELKNSIVKLSFQCIKYLSSNADREELRRLCDDSTNVALLSRCPTVILSKIKYQTIMMSIESKKQLLTALIPDMVTWGSHNA</sequence>
<dbReference type="EMBL" id="REGN01005953">
    <property type="protein sequence ID" value="RNA11425.1"/>
    <property type="molecule type" value="Genomic_DNA"/>
</dbReference>
<evidence type="ECO:0000313" key="1">
    <source>
        <dbReference type="EMBL" id="RNA11425.1"/>
    </source>
</evidence>
<accession>A0A3M7QKD3</accession>
<gene>
    <name evidence="1" type="ORF">BpHYR1_051785</name>
</gene>
<feature type="non-terminal residue" evidence="1">
    <location>
        <position position="1"/>
    </location>
</feature>
<comment type="caution">
    <text evidence="1">The sequence shown here is derived from an EMBL/GenBank/DDBJ whole genome shotgun (WGS) entry which is preliminary data.</text>
</comment>
<dbReference type="Proteomes" id="UP000276133">
    <property type="component" value="Unassembled WGS sequence"/>
</dbReference>
<proteinExistence type="predicted"/>
<dbReference type="AlphaFoldDB" id="A0A3M7QKD3"/>
<feature type="non-terminal residue" evidence="1">
    <location>
        <position position="95"/>
    </location>
</feature>
<protein>
    <submittedName>
        <fullName evidence="1">Uncharacterized protein</fullName>
    </submittedName>
</protein>
<keyword evidence="2" id="KW-1185">Reference proteome</keyword>
<evidence type="ECO:0000313" key="2">
    <source>
        <dbReference type="Proteomes" id="UP000276133"/>
    </source>
</evidence>
<dbReference type="OrthoDB" id="10206786at2759"/>